<name>A0ABT0PL94_9GAMM</name>
<gene>
    <name evidence="1" type="ORF">M3P05_19675</name>
</gene>
<comment type="caution">
    <text evidence="1">The sequence shown here is derived from an EMBL/GenBank/DDBJ whole genome shotgun (WGS) entry which is preliminary data.</text>
</comment>
<reference evidence="1 2" key="1">
    <citation type="submission" date="2022-05" db="EMBL/GenBank/DDBJ databases">
        <authorList>
            <person name="Park J.-S."/>
        </authorList>
    </citation>
    <scope>NUCLEOTIDE SEQUENCE [LARGE SCALE GENOMIC DNA]</scope>
    <source>
        <strain evidence="1 2">2012CJ34-2</strain>
    </source>
</reference>
<accession>A0ABT0PL94</accession>
<evidence type="ECO:0000313" key="2">
    <source>
        <dbReference type="Proteomes" id="UP001203338"/>
    </source>
</evidence>
<evidence type="ECO:0000313" key="1">
    <source>
        <dbReference type="EMBL" id="MCL6272144.1"/>
    </source>
</evidence>
<proteinExistence type="predicted"/>
<dbReference type="RefSeq" id="WP_249701828.1">
    <property type="nucleotide sequence ID" value="NZ_JAMFLX010000049.1"/>
</dbReference>
<dbReference type="Pfam" id="PF14412">
    <property type="entry name" value="AHH"/>
    <property type="match status" value="1"/>
</dbReference>
<dbReference type="EMBL" id="JAMFLX010000049">
    <property type="protein sequence ID" value="MCL6272144.1"/>
    <property type="molecule type" value="Genomic_DNA"/>
</dbReference>
<protein>
    <submittedName>
        <fullName evidence="1">AHH domain-containing protein</fullName>
    </submittedName>
</protein>
<organism evidence="1 2">
    <name type="scientific">Parendozoicomonas callyspongiae</name>
    <dbReference type="NCBI Taxonomy" id="2942213"/>
    <lineage>
        <taxon>Bacteria</taxon>
        <taxon>Pseudomonadati</taxon>
        <taxon>Pseudomonadota</taxon>
        <taxon>Gammaproteobacteria</taxon>
        <taxon>Oceanospirillales</taxon>
        <taxon>Endozoicomonadaceae</taxon>
        <taxon>Parendozoicomonas</taxon>
    </lineage>
</organism>
<keyword evidence="2" id="KW-1185">Reference proteome</keyword>
<dbReference type="Proteomes" id="UP001203338">
    <property type="component" value="Unassembled WGS sequence"/>
</dbReference>
<dbReference type="InterPro" id="IPR032871">
    <property type="entry name" value="AHH_dom_containing"/>
</dbReference>
<sequence>MPVPVKDQPLHEQDRVERSIRNFAAIKKPTAVDIQRVAAIAQVETQLDVYRLAGKYKELDDLEEEEHQSKQLALHMALENDPRPHEECHAHATVSGVHKGAATQRAIIAWHRIRIDDPHNGCWLPRNTASLVKMPEHLRKAVPHSRIHRFNYYFWLDREINMNKIKSQKQLIKALDEIENRLQSGTQPGYVMNRKGVGLPL</sequence>